<feature type="transmembrane region" description="Helical" evidence="1">
    <location>
        <begin position="480"/>
        <end position="497"/>
    </location>
</feature>
<feature type="transmembrane region" description="Helical" evidence="1">
    <location>
        <begin position="571"/>
        <end position="590"/>
    </location>
</feature>
<keyword evidence="1" id="KW-0812">Transmembrane</keyword>
<dbReference type="GO" id="GO:0016757">
    <property type="term" value="F:glycosyltransferase activity"/>
    <property type="evidence" value="ECO:0007669"/>
    <property type="project" value="UniProtKB-KW"/>
</dbReference>
<dbReference type="PANTHER" id="PTHR43685:SF3">
    <property type="entry name" value="SLR2126 PROTEIN"/>
    <property type="match status" value="1"/>
</dbReference>
<feature type="transmembrane region" description="Helical" evidence="1">
    <location>
        <begin position="643"/>
        <end position="662"/>
    </location>
</feature>
<dbReference type="SUPFAM" id="SSF53448">
    <property type="entry name" value="Nucleotide-diphospho-sugar transferases"/>
    <property type="match status" value="1"/>
</dbReference>
<evidence type="ECO:0000313" key="3">
    <source>
        <dbReference type="Proteomes" id="UP001283109"/>
    </source>
</evidence>
<accession>A0ABU4H1Z4</accession>
<feature type="transmembrane region" description="Helical" evidence="1">
    <location>
        <begin position="544"/>
        <end position="564"/>
    </location>
</feature>
<reference evidence="2 3" key="1">
    <citation type="submission" date="2023-11" db="EMBL/GenBank/DDBJ databases">
        <title>Draft genome sequence of Microbacterium arthrosphaerae JCM 30492.</title>
        <authorList>
            <person name="Zhang G."/>
            <person name="Ding Y."/>
        </authorList>
    </citation>
    <scope>NUCLEOTIDE SEQUENCE [LARGE SCALE GENOMIC DNA]</scope>
    <source>
        <strain evidence="2 3">JCM 30492</strain>
    </source>
</reference>
<proteinExistence type="predicted"/>
<feature type="transmembrane region" description="Helical" evidence="1">
    <location>
        <begin position="265"/>
        <end position="287"/>
    </location>
</feature>
<keyword evidence="2" id="KW-0808">Transferase</keyword>
<dbReference type="EC" id="2.4.-.-" evidence="2"/>
<feature type="transmembrane region" description="Helical" evidence="1">
    <location>
        <begin position="365"/>
        <end position="391"/>
    </location>
</feature>
<feature type="transmembrane region" description="Helical" evidence="1">
    <location>
        <begin position="700"/>
        <end position="723"/>
    </location>
</feature>
<sequence>MPTASSNPVTSNTSNRVHAVLVVRPDGRTPAAFHLRRTIAALGEQVRPVDALTIVVCGGDDHLFEVAGTAAAAEIVTAPASTGFAAATALASSELEGGALWLLAQDTAPEPDALARLAGELERSPSAAFVAPKLVRWDDRSEIVSLGVGMTRFGRTVGLADGELDQGQHDAREDVLGSDVRGILVRTDAWRRLGGLDRGLAGADEGLDLGVRARLAGGRVSLVPGALVATAGDGVAGLPAPLTPQRQRRAVYAERIAQLHRRLTYAHAALVPLHWLSLLPLALWRTIVDLVRKQPGRIAPEWGAAAVAIVSVAAVWRARRRLARARTVSWAQVAPLRTTNSELRERLDDEPELALGGTRRTDLRFFAGGGAWLVLAALVLSIAAFPALLAWPVLGGGALQPLANTVGQLWEDAAFGQRALGLDTIGPADPFAAVVAVIGSLAPWAPSRALVLLWVLALPLAALGGWFAATRVTERSSLRLLGGAVWALAPTLLIALTQGRPTGVIVHLLLPWLFYAGSVAHRSWSGAGAASLLLAGVVATAPSLAPALGVIWVGAVVVAVVVRAGRGVARLVWALVPSLALALPLVWSAVADASFWGLVADPGVPWAGPQVAADAAGRALLAAGIPTPDLAGWTTLADGAPTWWVPLLSIPLALLALAAPLTQRWAVGTGLLVVTALGLGTAFAAVGISVEFVQSVTVPLWPGTGLSLAWLGALGGALVALDAGLAPRVALVRGLAATLVLAGAVVLAVPSLTAFARGVATLANGPASTLPAFVAAEGRDDPDVGTIVLTPQADSGVAAQVVWGASETIGGQATILSTRTQPSAQDDELADLAADLVTPSSDDVVAELGDRGIGFILLAPSTPPETDAARTMRLSAMTALGQRDTLVVVGDTAKGELWRVVDEVADRPAEPASIATLARWLAIAQFVVFGIALLLAVPTGASIREARRTPRVVGPHWQEGR</sequence>
<feature type="transmembrane region" description="Helical" evidence="1">
    <location>
        <begin position="735"/>
        <end position="756"/>
    </location>
</feature>
<protein>
    <submittedName>
        <fullName evidence="2">Glycosyltransferase</fullName>
        <ecNumber evidence="2">2.4.-.-</ecNumber>
    </submittedName>
</protein>
<dbReference type="Pfam" id="PF13641">
    <property type="entry name" value="Glyco_tranf_2_3"/>
    <property type="match status" value="1"/>
</dbReference>
<feature type="transmembrane region" description="Helical" evidence="1">
    <location>
        <begin position="425"/>
        <end position="442"/>
    </location>
</feature>
<feature type="transmembrane region" description="Helical" evidence="1">
    <location>
        <begin position="917"/>
        <end position="937"/>
    </location>
</feature>
<dbReference type="InterPro" id="IPR029044">
    <property type="entry name" value="Nucleotide-diphossugar_trans"/>
</dbReference>
<evidence type="ECO:0000256" key="1">
    <source>
        <dbReference type="SAM" id="Phobius"/>
    </source>
</evidence>
<evidence type="ECO:0000313" key="2">
    <source>
        <dbReference type="EMBL" id="MDW4573353.1"/>
    </source>
</evidence>
<feature type="transmembrane region" description="Helical" evidence="1">
    <location>
        <begin position="504"/>
        <end position="524"/>
    </location>
</feature>
<name>A0ABU4H1Z4_9MICO</name>
<dbReference type="Gene3D" id="3.90.550.10">
    <property type="entry name" value="Spore Coat Polysaccharide Biosynthesis Protein SpsA, Chain A"/>
    <property type="match status" value="1"/>
</dbReference>
<dbReference type="RefSeq" id="WP_318353861.1">
    <property type="nucleotide sequence ID" value="NZ_JAWQEV010000003.1"/>
</dbReference>
<dbReference type="EMBL" id="JAWQEV010000003">
    <property type="protein sequence ID" value="MDW4573353.1"/>
    <property type="molecule type" value="Genomic_DNA"/>
</dbReference>
<dbReference type="Proteomes" id="UP001283109">
    <property type="component" value="Unassembled WGS sequence"/>
</dbReference>
<gene>
    <name evidence="2" type="ORF">R8Z58_11280</name>
</gene>
<keyword evidence="1" id="KW-1133">Transmembrane helix</keyword>
<keyword evidence="1" id="KW-0472">Membrane</keyword>
<dbReference type="InterPro" id="IPR050834">
    <property type="entry name" value="Glycosyltransf_2"/>
</dbReference>
<comment type="caution">
    <text evidence="2">The sequence shown here is derived from an EMBL/GenBank/DDBJ whole genome shotgun (WGS) entry which is preliminary data.</text>
</comment>
<dbReference type="PANTHER" id="PTHR43685">
    <property type="entry name" value="GLYCOSYLTRANSFERASE"/>
    <property type="match status" value="1"/>
</dbReference>
<keyword evidence="2" id="KW-0328">Glycosyltransferase</keyword>
<feature type="transmembrane region" description="Helical" evidence="1">
    <location>
        <begin position="299"/>
        <end position="316"/>
    </location>
</feature>
<organism evidence="2 3">
    <name type="scientific">Microbacterium arthrosphaerae</name>
    <dbReference type="NCBI Taxonomy" id="792652"/>
    <lineage>
        <taxon>Bacteria</taxon>
        <taxon>Bacillati</taxon>
        <taxon>Actinomycetota</taxon>
        <taxon>Actinomycetes</taxon>
        <taxon>Micrococcales</taxon>
        <taxon>Microbacteriaceae</taxon>
        <taxon>Microbacterium</taxon>
    </lineage>
</organism>
<keyword evidence="3" id="KW-1185">Reference proteome</keyword>
<feature type="transmembrane region" description="Helical" evidence="1">
    <location>
        <begin position="669"/>
        <end position="688"/>
    </location>
</feature>
<feature type="transmembrane region" description="Helical" evidence="1">
    <location>
        <begin position="449"/>
        <end position="468"/>
    </location>
</feature>